<reference evidence="1 2" key="1">
    <citation type="submission" date="2019-11" db="EMBL/GenBank/DDBJ databases">
        <title>Venturia inaequalis Genome Resource.</title>
        <authorList>
            <person name="Lichtner F.J."/>
        </authorList>
    </citation>
    <scope>NUCLEOTIDE SEQUENCE [LARGE SCALE GENOMIC DNA]</scope>
    <source>
        <strain evidence="1">Bline_iso_100314</strain>
    </source>
</reference>
<dbReference type="EMBL" id="WNWQ01000295">
    <property type="protein sequence ID" value="KAE9971408.1"/>
    <property type="molecule type" value="Genomic_DNA"/>
</dbReference>
<sequence length="231" mass="26641">MSFTPINPKPAQLLKDNVSFNSPRKTAIMPLPPLTPFDKYTTPIRSYLCIHSAISIKETILRSIHAQNRLIYALLEPQLNRFEHPWGEWSKYDVIYIYQDIYGPGTGFILFFSQDPAVTSSVGAFLPWKDVMMRFVDELLDGKMVRAGRILRKNDGVSEGMDWFRVAWKEVQRQDGLLREKLDGLDGKAECEIEEQDEESDSEARKIAEIIRREGKPRKDGGFADRSLEWE</sequence>
<dbReference type="Proteomes" id="UP000433883">
    <property type="component" value="Unassembled WGS sequence"/>
</dbReference>
<evidence type="ECO:0000313" key="1">
    <source>
        <dbReference type="EMBL" id="KAE9971408.1"/>
    </source>
</evidence>
<protein>
    <submittedName>
        <fullName evidence="1">Uncharacterized protein</fullName>
    </submittedName>
</protein>
<gene>
    <name evidence="1" type="ORF">BLS_004452</name>
</gene>
<dbReference type="AlphaFoldDB" id="A0A8H3YTI2"/>
<comment type="caution">
    <text evidence="1">The sequence shown here is derived from an EMBL/GenBank/DDBJ whole genome shotgun (WGS) entry which is preliminary data.</text>
</comment>
<proteinExistence type="predicted"/>
<accession>A0A8H3YTI2</accession>
<name>A0A8H3YTI2_VENIN</name>
<evidence type="ECO:0000313" key="2">
    <source>
        <dbReference type="Proteomes" id="UP000433883"/>
    </source>
</evidence>
<organism evidence="1 2">
    <name type="scientific">Venturia inaequalis</name>
    <name type="common">Apple scab fungus</name>
    <dbReference type="NCBI Taxonomy" id="5025"/>
    <lineage>
        <taxon>Eukaryota</taxon>
        <taxon>Fungi</taxon>
        <taxon>Dikarya</taxon>
        <taxon>Ascomycota</taxon>
        <taxon>Pezizomycotina</taxon>
        <taxon>Dothideomycetes</taxon>
        <taxon>Pleosporomycetidae</taxon>
        <taxon>Venturiales</taxon>
        <taxon>Venturiaceae</taxon>
        <taxon>Venturia</taxon>
    </lineage>
</organism>